<dbReference type="InterPro" id="IPR050879">
    <property type="entry name" value="Acyltransferase_3"/>
</dbReference>
<feature type="transmembrane region" description="Helical" evidence="3">
    <location>
        <begin position="199"/>
        <end position="219"/>
    </location>
</feature>
<proteinExistence type="inferred from homology"/>
<feature type="transmembrane region" description="Helical" evidence="3">
    <location>
        <begin position="268"/>
        <end position="290"/>
    </location>
</feature>
<feature type="transmembrane region" description="Helical" evidence="3">
    <location>
        <begin position="147"/>
        <end position="169"/>
    </location>
</feature>
<dbReference type="PANTHER" id="PTHR23028">
    <property type="entry name" value="ACETYLTRANSFERASE"/>
    <property type="match status" value="1"/>
</dbReference>
<keyword evidence="3" id="KW-0472">Membrane</keyword>
<keyword evidence="3" id="KW-1133">Transmembrane helix</keyword>
<sequence>MEKRFEELDSLRGLAALSVLFGHMLLIFNSSYVTTLLFEYGPLRFTVAGSEAVTLFFVLSGFVLSLPFYTKRRFSYGKYTIKRLCRIYIPYISAIIITLVLRELFFTNKIIGLSQWFNVNWSQPFTLFTFKEHLLLISTFTSNLNNVVWSLVHEMRISLVFPLIMFILIRLNIKKSIMFCISMSIISVVYAIVFEAQFLGTELYATLHYSSIFVVGALLSKYHTVLKQHLLQLNMPKKCLLFFTGVILFLYAHPSFILNIIQPGFDPFLRAVIDTWFTSIGASIIIMFAISGNFFSEILNKKLVNYIGKISYSLYLIHLPVLFSSFHLLYNVLPTWVVCVVAFAASLMLASLMYHLIEKQSIKFGKYLTKQWIDKTKQVEEVSA</sequence>
<dbReference type="EMBL" id="SLVV01000011">
    <property type="protein sequence ID" value="TCN22212.1"/>
    <property type="molecule type" value="Genomic_DNA"/>
</dbReference>
<feature type="transmembrane region" description="Helical" evidence="3">
    <location>
        <begin position="12"/>
        <end position="33"/>
    </location>
</feature>
<gene>
    <name evidence="5" type="ORF">EV146_11149</name>
</gene>
<evidence type="ECO:0000259" key="4">
    <source>
        <dbReference type="Pfam" id="PF01757"/>
    </source>
</evidence>
<feature type="transmembrane region" description="Helical" evidence="3">
    <location>
        <begin position="45"/>
        <end position="66"/>
    </location>
</feature>
<evidence type="ECO:0000256" key="1">
    <source>
        <dbReference type="ARBA" id="ARBA00004370"/>
    </source>
</evidence>
<evidence type="ECO:0000256" key="2">
    <source>
        <dbReference type="ARBA" id="ARBA00007400"/>
    </source>
</evidence>
<feature type="transmembrane region" description="Helical" evidence="3">
    <location>
        <begin position="310"/>
        <end position="329"/>
    </location>
</feature>
<protein>
    <submittedName>
        <fullName evidence="5">Peptidoglycan/LPS O-acetylase OafA/YrhL</fullName>
    </submittedName>
</protein>
<dbReference type="PANTHER" id="PTHR23028:SF53">
    <property type="entry name" value="ACYL_TRANSF_3 DOMAIN-CONTAINING PROTEIN"/>
    <property type="match status" value="1"/>
</dbReference>
<feature type="transmembrane region" description="Helical" evidence="3">
    <location>
        <begin position="176"/>
        <end position="193"/>
    </location>
</feature>
<dbReference type="Pfam" id="PF01757">
    <property type="entry name" value="Acyl_transf_3"/>
    <property type="match status" value="1"/>
</dbReference>
<evidence type="ECO:0000313" key="6">
    <source>
        <dbReference type="Proteomes" id="UP000295689"/>
    </source>
</evidence>
<dbReference type="GO" id="GO:0016747">
    <property type="term" value="F:acyltransferase activity, transferring groups other than amino-acyl groups"/>
    <property type="evidence" value="ECO:0007669"/>
    <property type="project" value="InterPro"/>
</dbReference>
<keyword evidence="3" id="KW-0812">Transmembrane</keyword>
<dbReference type="GO" id="GO:0009103">
    <property type="term" value="P:lipopolysaccharide biosynthetic process"/>
    <property type="evidence" value="ECO:0007669"/>
    <property type="project" value="TreeGrafter"/>
</dbReference>
<organism evidence="5 6">
    <name type="scientific">Mesobacillus foraminis</name>
    <dbReference type="NCBI Taxonomy" id="279826"/>
    <lineage>
        <taxon>Bacteria</taxon>
        <taxon>Bacillati</taxon>
        <taxon>Bacillota</taxon>
        <taxon>Bacilli</taxon>
        <taxon>Bacillales</taxon>
        <taxon>Bacillaceae</taxon>
        <taxon>Mesobacillus</taxon>
    </lineage>
</organism>
<evidence type="ECO:0000256" key="3">
    <source>
        <dbReference type="SAM" id="Phobius"/>
    </source>
</evidence>
<dbReference type="AlphaFoldDB" id="A0A4R2B813"/>
<dbReference type="InterPro" id="IPR002656">
    <property type="entry name" value="Acyl_transf_3_dom"/>
</dbReference>
<feature type="transmembrane region" description="Helical" evidence="3">
    <location>
        <begin position="335"/>
        <end position="357"/>
    </location>
</feature>
<dbReference type="GO" id="GO:0016020">
    <property type="term" value="C:membrane"/>
    <property type="evidence" value="ECO:0007669"/>
    <property type="project" value="TreeGrafter"/>
</dbReference>
<reference evidence="5 6" key="1">
    <citation type="journal article" date="2015" name="Stand. Genomic Sci.">
        <title>Genomic Encyclopedia of Bacterial and Archaeal Type Strains, Phase III: the genomes of soil and plant-associated and newly described type strains.</title>
        <authorList>
            <person name="Whitman W.B."/>
            <person name="Woyke T."/>
            <person name="Klenk H.P."/>
            <person name="Zhou Y."/>
            <person name="Lilburn T.G."/>
            <person name="Beck B.J."/>
            <person name="De Vos P."/>
            <person name="Vandamme P."/>
            <person name="Eisen J.A."/>
            <person name="Garrity G."/>
            <person name="Hugenholtz P."/>
            <person name="Kyrpides N.C."/>
        </authorList>
    </citation>
    <scope>NUCLEOTIDE SEQUENCE [LARGE SCALE GENOMIC DNA]</scope>
    <source>
        <strain evidence="5 6">CV53</strain>
    </source>
</reference>
<dbReference type="RefSeq" id="WP_158287150.1">
    <property type="nucleotide sequence ID" value="NZ_JABUHM010000013.1"/>
</dbReference>
<comment type="subcellular location">
    <subcellularLocation>
        <location evidence="1">Membrane</location>
    </subcellularLocation>
</comment>
<comment type="caution">
    <text evidence="5">The sequence shown here is derived from an EMBL/GenBank/DDBJ whole genome shotgun (WGS) entry which is preliminary data.</text>
</comment>
<evidence type="ECO:0000313" key="5">
    <source>
        <dbReference type="EMBL" id="TCN22212.1"/>
    </source>
</evidence>
<feature type="transmembrane region" description="Helical" evidence="3">
    <location>
        <begin position="240"/>
        <end position="262"/>
    </location>
</feature>
<accession>A0A4R2B813</accession>
<keyword evidence="6" id="KW-1185">Reference proteome</keyword>
<comment type="similarity">
    <text evidence="2">Belongs to the acyltransferase 3 family.</text>
</comment>
<dbReference type="Proteomes" id="UP000295689">
    <property type="component" value="Unassembled WGS sequence"/>
</dbReference>
<feature type="domain" description="Acyltransferase 3" evidence="4">
    <location>
        <begin position="6"/>
        <end position="354"/>
    </location>
</feature>
<name>A0A4R2B813_9BACI</name>
<feature type="transmembrane region" description="Helical" evidence="3">
    <location>
        <begin position="87"/>
        <end position="106"/>
    </location>
</feature>